<evidence type="ECO:0000313" key="2">
    <source>
        <dbReference type="Proteomes" id="UP000011885"/>
    </source>
</evidence>
<sequence>MGWVWGIGWRFHPRPYGRSADLAHFFGINVPADVRWQTLECRQTLACLLVLAVTLG</sequence>
<proteinExistence type="predicted"/>
<dbReference type="Proteomes" id="UP000011885">
    <property type="component" value="Unassembled WGS sequence"/>
</dbReference>
<keyword evidence="2" id="KW-1185">Reference proteome</keyword>
<organism evidence="1 2">
    <name type="scientific">Rhodopirellula sallentina SM41</name>
    <dbReference type="NCBI Taxonomy" id="1263870"/>
    <lineage>
        <taxon>Bacteria</taxon>
        <taxon>Pseudomonadati</taxon>
        <taxon>Planctomycetota</taxon>
        <taxon>Planctomycetia</taxon>
        <taxon>Pirellulales</taxon>
        <taxon>Pirellulaceae</taxon>
        <taxon>Rhodopirellula</taxon>
    </lineage>
</organism>
<reference evidence="1 2" key="1">
    <citation type="journal article" date="2013" name="Mar. Genomics">
        <title>Expression of sulfatases in Rhodopirellula baltica and the diversity of sulfatases in the genus Rhodopirellula.</title>
        <authorList>
            <person name="Wegner C.E."/>
            <person name="Richter-Heitmann T."/>
            <person name="Klindworth A."/>
            <person name="Klockow C."/>
            <person name="Richter M."/>
            <person name="Achstetter T."/>
            <person name="Glockner F.O."/>
            <person name="Harder J."/>
        </authorList>
    </citation>
    <scope>NUCLEOTIDE SEQUENCE [LARGE SCALE GENOMIC DNA]</scope>
    <source>
        <strain evidence="1 2">SM41</strain>
    </source>
</reference>
<evidence type="ECO:0000313" key="1">
    <source>
        <dbReference type="EMBL" id="EMI56723.1"/>
    </source>
</evidence>
<name>M5UL50_9BACT</name>
<accession>M5UL50</accession>
<gene>
    <name evidence="1" type="ORF">RSSM_01843</name>
</gene>
<comment type="caution">
    <text evidence="1">The sequence shown here is derived from an EMBL/GenBank/DDBJ whole genome shotgun (WGS) entry which is preliminary data.</text>
</comment>
<protein>
    <submittedName>
        <fullName evidence="1">Uncharacterized protein</fullName>
    </submittedName>
</protein>
<dbReference type="AlphaFoldDB" id="M5UL50"/>
<dbReference type="EMBL" id="ANOH01000129">
    <property type="protein sequence ID" value="EMI56723.1"/>
    <property type="molecule type" value="Genomic_DNA"/>
</dbReference>